<dbReference type="Proteomes" id="UP000318571">
    <property type="component" value="Chromosome 2"/>
</dbReference>
<gene>
    <name evidence="1" type="ORF">TCAL_01658</name>
</gene>
<dbReference type="PANTHER" id="PTHR13520">
    <property type="entry name" value="RAD50-INTERACTING PROTEIN 1 RINT-1"/>
    <property type="match status" value="1"/>
</dbReference>
<sequence>MMSTPEGGAGSPVDWPTGARPVMERTAELVTRLQAHTQTTRRTLARLARPAASPSLAPPDAIAALVQGDGLRQWMGWSQWAHALAQAAQDQLRLAARPDPSVVQPALRGHPELDRALVHVSALCALDRLLESSACAHLRDFVRQNIHTLGQSLVPQIQDQLARVLADSQYPDCVLSETTAIGQLSVDRAVLGGQFQSLWALAHRWDGWVGSLSGPPVAPCDALALLLQPLTRRFQYHFSGAKKTNSLVRPEWYLQQVKLWLERSRQFLDVMGAGRGQTAPAEDSDWNRVHPRLCQGLFGLIQTKLQQDLPVILEQDLVLSHAIDEMLLFTQAIQDLGFDVDIPVSDRPIAVLEDTESIYLRWLQLEQKYAFEKIEAIILDEEGWQASLVHPDVLKCVDSFVTLLQSLTTRFQILSRNELKLKFVILQCELLEDFRMRLVQILKLDIPQSQLVVTSDKSTMILNSADHIVSTIEEWTELPFFLRLQSLSSEDLFLKVMDRFRFMIEDNCKHIGLGIAKEIRSRSEDYRHPDHWLIELEHHDRIMDDVSVSALGMFQALISGLDTLSSKVKPNILHLILDTVAKELSDLIVNQVILTNVFSRDGIDQLALDVSHGVVPIFRQFGYDVDRYPMKKLGESVRILQLPKGEALLLVDTLRENANEINAMKEALADFNVHAVYGSLACIILERRLDVQSAS</sequence>
<protein>
    <recommendedName>
        <fullName evidence="3">RAD50-interacting protein 1</fullName>
    </recommendedName>
</protein>
<dbReference type="AlphaFoldDB" id="A0A553PCA4"/>
<dbReference type="PROSITE" id="PS51386">
    <property type="entry name" value="RINT1_TIP20"/>
    <property type="match status" value="1"/>
</dbReference>
<dbReference type="InterPro" id="IPR042044">
    <property type="entry name" value="EXOC6PINT-1/Sec15/Tip20_C_dom2"/>
</dbReference>
<evidence type="ECO:0000313" key="2">
    <source>
        <dbReference type="Proteomes" id="UP000318571"/>
    </source>
</evidence>
<organism evidence="1 2">
    <name type="scientific">Tigriopus californicus</name>
    <name type="common">Marine copepod</name>
    <dbReference type="NCBI Taxonomy" id="6832"/>
    <lineage>
        <taxon>Eukaryota</taxon>
        <taxon>Metazoa</taxon>
        <taxon>Ecdysozoa</taxon>
        <taxon>Arthropoda</taxon>
        <taxon>Crustacea</taxon>
        <taxon>Multicrustacea</taxon>
        <taxon>Hexanauplia</taxon>
        <taxon>Copepoda</taxon>
        <taxon>Harpacticoida</taxon>
        <taxon>Harpacticidae</taxon>
        <taxon>Tigriopus</taxon>
    </lineage>
</organism>
<dbReference type="Gene3D" id="1.20.58.670">
    <property type="entry name" value="Dsl1p vesicle tethering complex, Tip20p subunit, domain D"/>
    <property type="match status" value="1"/>
</dbReference>
<dbReference type="GO" id="GO:0006888">
    <property type="term" value="P:endoplasmic reticulum to Golgi vesicle-mediated transport"/>
    <property type="evidence" value="ECO:0007669"/>
    <property type="project" value="InterPro"/>
</dbReference>
<dbReference type="GO" id="GO:0060628">
    <property type="term" value="P:regulation of ER to Golgi vesicle-mediated transport"/>
    <property type="evidence" value="ECO:0007669"/>
    <property type="project" value="TreeGrafter"/>
</dbReference>
<dbReference type="PANTHER" id="PTHR13520:SF0">
    <property type="entry name" value="RAD50-INTERACTING PROTEIN 1"/>
    <property type="match status" value="1"/>
</dbReference>
<evidence type="ECO:0008006" key="3">
    <source>
        <dbReference type="Google" id="ProtNLM"/>
    </source>
</evidence>
<dbReference type="EMBL" id="VCGU01000005">
    <property type="protein sequence ID" value="TRY75312.1"/>
    <property type="molecule type" value="Genomic_DNA"/>
</dbReference>
<evidence type="ECO:0000313" key="1">
    <source>
        <dbReference type="EMBL" id="TRY75312.1"/>
    </source>
</evidence>
<dbReference type="InterPro" id="IPR007528">
    <property type="entry name" value="RINT1_Tip20"/>
</dbReference>
<reference evidence="1 2" key="1">
    <citation type="journal article" date="2018" name="Nat. Ecol. Evol.">
        <title>Genomic signatures of mitonuclear coevolution across populations of Tigriopus californicus.</title>
        <authorList>
            <person name="Barreto F.S."/>
            <person name="Watson E.T."/>
            <person name="Lima T.G."/>
            <person name="Willett C.S."/>
            <person name="Edmands S."/>
            <person name="Li W."/>
            <person name="Burton R.S."/>
        </authorList>
    </citation>
    <scope>NUCLEOTIDE SEQUENCE [LARGE SCALE GENOMIC DNA]</scope>
    <source>
        <strain evidence="1 2">San Diego</strain>
    </source>
</reference>
<comment type="caution">
    <text evidence="1">The sequence shown here is derived from an EMBL/GenBank/DDBJ whole genome shotgun (WGS) entry which is preliminary data.</text>
</comment>
<accession>A0A553PCA4</accession>
<dbReference type="STRING" id="6832.A0A553PCA4"/>
<dbReference type="Pfam" id="PF04437">
    <property type="entry name" value="RINT1_TIP1"/>
    <property type="match status" value="1"/>
</dbReference>
<dbReference type="OMA" id="CIILERR"/>
<name>A0A553PCA4_TIGCA</name>
<keyword evidence="2" id="KW-1185">Reference proteome</keyword>
<dbReference type="GO" id="GO:0006890">
    <property type="term" value="P:retrograde vesicle-mediated transport, Golgi to endoplasmic reticulum"/>
    <property type="evidence" value="ECO:0007669"/>
    <property type="project" value="InterPro"/>
</dbReference>
<dbReference type="OrthoDB" id="2189254at2759"/>
<dbReference type="GO" id="GO:0070939">
    <property type="term" value="C:Dsl1/NZR complex"/>
    <property type="evidence" value="ECO:0007669"/>
    <property type="project" value="InterPro"/>
</dbReference>
<proteinExistence type="predicted"/>